<evidence type="ECO:0000256" key="2">
    <source>
        <dbReference type="PROSITE-ProRule" id="PRU01213"/>
    </source>
</evidence>
<sequence length="58" mass="6089">MTVTGVEVIGQTARIMLSANDSRLVAEVTTLAVNELGLVAGAPVWASVKATEIDCYPR</sequence>
<dbReference type="InterPro" id="IPR008995">
    <property type="entry name" value="Mo/tungstate-bd_C_term_dom"/>
</dbReference>
<dbReference type="InterPro" id="IPR004606">
    <property type="entry name" value="Mop_domain"/>
</dbReference>
<keyword evidence="1 2" id="KW-0500">Molybdenum</keyword>
<keyword evidence="5" id="KW-1185">Reference proteome</keyword>
<protein>
    <submittedName>
        <fullName evidence="4">TOBE domain-containing protein</fullName>
    </submittedName>
</protein>
<evidence type="ECO:0000259" key="3">
    <source>
        <dbReference type="PROSITE" id="PS51866"/>
    </source>
</evidence>
<feature type="domain" description="Mop" evidence="3">
    <location>
        <begin position="1"/>
        <end position="57"/>
    </location>
</feature>
<accession>A0ABW2AVR7</accession>
<reference evidence="5" key="1">
    <citation type="journal article" date="2019" name="Int. J. Syst. Evol. Microbiol.">
        <title>The Global Catalogue of Microorganisms (GCM) 10K type strain sequencing project: providing services to taxonomists for standard genome sequencing and annotation.</title>
        <authorList>
            <consortium name="The Broad Institute Genomics Platform"/>
            <consortium name="The Broad Institute Genome Sequencing Center for Infectious Disease"/>
            <person name="Wu L."/>
            <person name="Ma J."/>
        </authorList>
    </citation>
    <scope>NUCLEOTIDE SEQUENCE [LARGE SCALE GENOMIC DNA]</scope>
    <source>
        <strain evidence="5">NBRC 106593</strain>
    </source>
</reference>
<gene>
    <name evidence="4" type="ORF">ACFQBT_15925</name>
</gene>
<dbReference type="SUPFAM" id="SSF50331">
    <property type="entry name" value="MOP-like"/>
    <property type="match status" value="1"/>
</dbReference>
<dbReference type="PROSITE" id="PS51866">
    <property type="entry name" value="MOP"/>
    <property type="match status" value="1"/>
</dbReference>
<dbReference type="Pfam" id="PF03459">
    <property type="entry name" value="TOBE"/>
    <property type="match status" value="1"/>
</dbReference>
<name>A0ABW2AVR7_9MICO</name>
<dbReference type="Proteomes" id="UP001596356">
    <property type="component" value="Unassembled WGS sequence"/>
</dbReference>
<evidence type="ECO:0000313" key="5">
    <source>
        <dbReference type="Proteomes" id="UP001596356"/>
    </source>
</evidence>
<dbReference type="EMBL" id="JBHSWJ010000002">
    <property type="protein sequence ID" value="MFC6715217.1"/>
    <property type="molecule type" value="Genomic_DNA"/>
</dbReference>
<dbReference type="RefSeq" id="WP_377824162.1">
    <property type="nucleotide sequence ID" value="NZ_JBHSWJ010000002.1"/>
</dbReference>
<comment type="caution">
    <text evidence="4">The sequence shown here is derived from an EMBL/GenBank/DDBJ whole genome shotgun (WGS) entry which is preliminary data.</text>
</comment>
<dbReference type="Gene3D" id="2.40.50.100">
    <property type="match status" value="1"/>
</dbReference>
<proteinExistence type="predicted"/>
<organism evidence="4 5">
    <name type="scientific">Branchiibius cervicis</name>
    <dbReference type="NCBI Taxonomy" id="908252"/>
    <lineage>
        <taxon>Bacteria</taxon>
        <taxon>Bacillati</taxon>
        <taxon>Actinomycetota</taxon>
        <taxon>Actinomycetes</taxon>
        <taxon>Micrococcales</taxon>
        <taxon>Dermacoccaceae</taxon>
        <taxon>Branchiibius</taxon>
    </lineage>
</organism>
<dbReference type="InterPro" id="IPR005116">
    <property type="entry name" value="Transp-assoc_OB_typ1"/>
</dbReference>
<evidence type="ECO:0000313" key="4">
    <source>
        <dbReference type="EMBL" id="MFC6715217.1"/>
    </source>
</evidence>
<evidence type="ECO:0000256" key="1">
    <source>
        <dbReference type="ARBA" id="ARBA00022505"/>
    </source>
</evidence>